<dbReference type="InterPro" id="IPR036890">
    <property type="entry name" value="HATPase_C_sf"/>
</dbReference>
<dbReference type="RefSeq" id="WP_282756613.1">
    <property type="nucleotide sequence ID" value="NZ_JASCTH010000001.1"/>
</dbReference>
<evidence type="ECO:0000256" key="1">
    <source>
        <dbReference type="ARBA" id="ARBA00022527"/>
    </source>
</evidence>
<organism evidence="3 4">
    <name type="scientific">Actinoplanes sandaracinus</name>
    <dbReference type="NCBI Taxonomy" id="3045177"/>
    <lineage>
        <taxon>Bacteria</taxon>
        <taxon>Bacillati</taxon>
        <taxon>Actinomycetota</taxon>
        <taxon>Actinomycetes</taxon>
        <taxon>Micromonosporales</taxon>
        <taxon>Micromonosporaceae</taxon>
        <taxon>Actinoplanes</taxon>
    </lineage>
</organism>
<sequence>MPGPAVTAVIDDESWLVEFTVSGSWGRPLWQHTIGLLKKSVAHHPAGLLLDLRGLHDPGGISAPLWLTAATHGERMEPAVRVAACLPDHRTDLSARLDSVTARRLVPAFPTVSLARSFLTSSRPRMDRVRLQLPPDTAAAARARFMVTAACEEWGLGRLVPRARLVVSELVVNAAEHAGTPIDVLISRRNGGTELHLAVMDEDPRLPDIRPEVASLLTERGYGLRIVEAAVHGWGALPTRTGKMVWAILKAD</sequence>
<keyword evidence="1" id="KW-0418">Kinase</keyword>
<dbReference type="GO" id="GO:0005524">
    <property type="term" value="F:ATP binding"/>
    <property type="evidence" value="ECO:0007669"/>
    <property type="project" value="UniProtKB-KW"/>
</dbReference>
<keyword evidence="1" id="KW-0723">Serine/threonine-protein kinase</keyword>
<gene>
    <name evidence="3" type="ORF">QLQ12_01520</name>
</gene>
<dbReference type="PANTHER" id="PTHR35526:SF3">
    <property type="entry name" value="ANTI-SIGMA-F FACTOR RSBW"/>
    <property type="match status" value="1"/>
</dbReference>
<accession>A0ABT6WC35</accession>
<reference evidence="3 4" key="1">
    <citation type="submission" date="2023-05" db="EMBL/GenBank/DDBJ databases">
        <title>Actinoplanes sp. NEAU-A12 genome sequencing.</title>
        <authorList>
            <person name="Wang Z.-S."/>
        </authorList>
    </citation>
    <scope>NUCLEOTIDE SEQUENCE [LARGE SCALE GENOMIC DNA]</scope>
    <source>
        <strain evidence="3 4">NEAU-A12</strain>
    </source>
</reference>
<name>A0ABT6WC35_9ACTN</name>
<comment type="caution">
    <text evidence="3">The sequence shown here is derived from an EMBL/GenBank/DDBJ whole genome shotgun (WGS) entry which is preliminary data.</text>
</comment>
<dbReference type="InterPro" id="IPR050267">
    <property type="entry name" value="Anti-sigma-factor_SerPK"/>
</dbReference>
<dbReference type="Gene3D" id="3.30.565.10">
    <property type="entry name" value="Histidine kinase-like ATPase, C-terminal domain"/>
    <property type="match status" value="1"/>
</dbReference>
<keyword evidence="1" id="KW-0808">Transferase</keyword>
<dbReference type="SUPFAM" id="SSF55874">
    <property type="entry name" value="ATPase domain of HSP90 chaperone/DNA topoisomerase II/histidine kinase"/>
    <property type="match status" value="1"/>
</dbReference>
<keyword evidence="4" id="KW-1185">Reference proteome</keyword>
<dbReference type="InterPro" id="IPR003594">
    <property type="entry name" value="HATPase_dom"/>
</dbReference>
<evidence type="ECO:0000313" key="4">
    <source>
        <dbReference type="Proteomes" id="UP001241758"/>
    </source>
</evidence>
<dbReference type="PANTHER" id="PTHR35526">
    <property type="entry name" value="ANTI-SIGMA-F FACTOR RSBW-RELATED"/>
    <property type="match status" value="1"/>
</dbReference>
<proteinExistence type="predicted"/>
<keyword evidence="3" id="KW-0067">ATP-binding</keyword>
<keyword evidence="3" id="KW-0547">Nucleotide-binding</keyword>
<dbReference type="CDD" id="cd16936">
    <property type="entry name" value="HATPase_RsbW-like"/>
    <property type="match status" value="1"/>
</dbReference>
<evidence type="ECO:0000313" key="3">
    <source>
        <dbReference type="EMBL" id="MDI6097288.1"/>
    </source>
</evidence>
<feature type="domain" description="Histidine kinase/HSP90-like ATPase" evidence="2">
    <location>
        <begin position="134"/>
        <end position="233"/>
    </location>
</feature>
<dbReference type="EMBL" id="JASCTH010000001">
    <property type="protein sequence ID" value="MDI6097288.1"/>
    <property type="molecule type" value="Genomic_DNA"/>
</dbReference>
<dbReference type="Proteomes" id="UP001241758">
    <property type="component" value="Unassembled WGS sequence"/>
</dbReference>
<dbReference type="Pfam" id="PF13581">
    <property type="entry name" value="HATPase_c_2"/>
    <property type="match status" value="1"/>
</dbReference>
<protein>
    <submittedName>
        <fullName evidence="3">ATP-binding protein</fullName>
    </submittedName>
</protein>
<evidence type="ECO:0000259" key="2">
    <source>
        <dbReference type="Pfam" id="PF13581"/>
    </source>
</evidence>